<dbReference type="InterPro" id="IPR035980">
    <property type="entry name" value="Ribosomal_bS6_sf"/>
</dbReference>
<keyword evidence="6" id="KW-0694">RNA-binding</keyword>
<keyword evidence="6" id="KW-0699">rRNA-binding</keyword>
<comment type="function">
    <text evidence="4 6">Binds together with bS18 to 16S ribosomal RNA.</text>
</comment>
<keyword evidence="2 6" id="KW-0689">Ribosomal protein</keyword>
<evidence type="ECO:0000256" key="1">
    <source>
        <dbReference type="ARBA" id="ARBA00009512"/>
    </source>
</evidence>
<dbReference type="OrthoDB" id="9812702at2"/>
<dbReference type="GO" id="GO:0003735">
    <property type="term" value="F:structural constituent of ribosome"/>
    <property type="evidence" value="ECO:0007669"/>
    <property type="project" value="InterPro"/>
</dbReference>
<dbReference type="SUPFAM" id="SSF54995">
    <property type="entry name" value="Ribosomal protein S6"/>
    <property type="match status" value="1"/>
</dbReference>
<evidence type="ECO:0000256" key="6">
    <source>
        <dbReference type="HAMAP-Rule" id="MF_00360"/>
    </source>
</evidence>
<dbReference type="GO" id="GO:0070181">
    <property type="term" value="F:small ribosomal subunit rRNA binding"/>
    <property type="evidence" value="ECO:0007669"/>
    <property type="project" value="TreeGrafter"/>
</dbReference>
<dbReference type="PANTHER" id="PTHR21011:SF1">
    <property type="entry name" value="SMALL RIBOSOMAL SUBUNIT PROTEIN BS6M"/>
    <property type="match status" value="1"/>
</dbReference>
<keyword evidence="9" id="KW-1185">Reference proteome</keyword>
<keyword evidence="3 6" id="KW-0687">Ribonucleoprotein</keyword>
<feature type="compositionally biased region" description="Acidic residues" evidence="7">
    <location>
        <begin position="120"/>
        <end position="147"/>
    </location>
</feature>
<evidence type="ECO:0000256" key="4">
    <source>
        <dbReference type="ARBA" id="ARBA00035104"/>
    </source>
</evidence>
<dbReference type="AlphaFoldDB" id="A0A1W1HI33"/>
<dbReference type="InterPro" id="IPR000529">
    <property type="entry name" value="Ribosomal_bS6"/>
</dbReference>
<dbReference type="Proteomes" id="UP000191931">
    <property type="component" value="Unassembled WGS sequence"/>
</dbReference>
<evidence type="ECO:0000256" key="2">
    <source>
        <dbReference type="ARBA" id="ARBA00022980"/>
    </source>
</evidence>
<evidence type="ECO:0000256" key="7">
    <source>
        <dbReference type="SAM" id="MobiDB-lite"/>
    </source>
</evidence>
<dbReference type="InterPro" id="IPR014717">
    <property type="entry name" value="Transl_elong_EF1B/ribsomal_bS6"/>
</dbReference>
<dbReference type="STRING" id="1246637.MTBBW1_60067"/>
<dbReference type="GO" id="GO:0005840">
    <property type="term" value="C:ribosome"/>
    <property type="evidence" value="ECO:0007669"/>
    <property type="project" value="UniProtKB-KW"/>
</dbReference>
<dbReference type="InterPro" id="IPR020814">
    <property type="entry name" value="Ribosomal_S6_plastid/chlpt"/>
</dbReference>
<evidence type="ECO:0000313" key="8">
    <source>
        <dbReference type="EMBL" id="SLM32167.1"/>
    </source>
</evidence>
<dbReference type="PANTHER" id="PTHR21011">
    <property type="entry name" value="MITOCHONDRIAL 28S RIBOSOMAL PROTEIN S6"/>
    <property type="match status" value="1"/>
</dbReference>
<evidence type="ECO:0000256" key="5">
    <source>
        <dbReference type="ARBA" id="ARBA00035294"/>
    </source>
</evidence>
<reference evidence="8 9" key="1">
    <citation type="submission" date="2017-03" db="EMBL/GenBank/DDBJ databases">
        <authorList>
            <person name="Afonso C.L."/>
            <person name="Miller P.J."/>
            <person name="Scott M.A."/>
            <person name="Spackman E."/>
            <person name="Goraichik I."/>
            <person name="Dimitrov K.M."/>
            <person name="Suarez D.L."/>
            <person name="Swayne D.E."/>
        </authorList>
    </citation>
    <scope>NUCLEOTIDE SEQUENCE [LARGE SCALE GENOMIC DNA]</scope>
    <source>
        <strain evidence="8">PRJEB14757</strain>
    </source>
</reference>
<dbReference type="GO" id="GO:1990904">
    <property type="term" value="C:ribonucleoprotein complex"/>
    <property type="evidence" value="ECO:0007669"/>
    <property type="project" value="UniProtKB-KW"/>
</dbReference>
<dbReference type="EMBL" id="FWEV01000303">
    <property type="protein sequence ID" value="SLM32167.1"/>
    <property type="molecule type" value="Genomic_DNA"/>
</dbReference>
<dbReference type="Pfam" id="PF01250">
    <property type="entry name" value="Ribosomal_S6"/>
    <property type="match status" value="1"/>
</dbReference>
<dbReference type="GO" id="GO:0006412">
    <property type="term" value="P:translation"/>
    <property type="evidence" value="ECO:0007669"/>
    <property type="project" value="UniProtKB-UniRule"/>
</dbReference>
<sequence>MRRYETIFIADPDLQEGARKKLFQKFTNLLAQEGGLLVKFEDWGNRKLAYEIKKKSRGHYICMTYGGSGSVVNELERNFRLDEGIMKFMTILLEKSVNVKDLEDEIASGPEDKITSRQSDDDDSSDASDKDYDDDEDEDADDVEEEE</sequence>
<dbReference type="RefSeq" id="WP_080798045.1">
    <property type="nucleotide sequence ID" value="NZ_LT828540.1"/>
</dbReference>
<dbReference type="GO" id="GO:0005737">
    <property type="term" value="C:cytoplasm"/>
    <property type="evidence" value="ECO:0007669"/>
    <property type="project" value="UniProtKB-ARBA"/>
</dbReference>
<name>A0A1W1HI33_9BACT</name>
<dbReference type="CDD" id="cd00473">
    <property type="entry name" value="bS6"/>
    <property type="match status" value="1"/>
</dbReference>
<evidence type="ECO:0000313" key="9">
    <source>
        <dbReference type="Proteomes" id="UP000191931"/>
    </source>
</evidence>
<dbReference type="Gene3D" id="3.30.70.60">
    <property type="match status" value="1"/>
</dbReference>
<organism evidence="8 9">
    <name type="scientific">Desulfamplus magnetovallimortis</name>
    <dbReference type="NCBI Taxonomy" id="1246637"/>
    <lineage>
        <taxon>Bacteria</taxon>
        <taxon>Pseudomonadati</taxon>
        <taxon>Thermodesulfobacteriota</taxon>
        <taxon>Desulfobacteria</taxon>
        <taxon>Desulfobacterales</taxon>
        <taxon>Desulfobacteraceae</taxon>
        <taxon>Desulfamplus</taxon>
    </lineage>
</organism>
<accession>A0A1W1HI33</accession>
<feature type="compositionally biased region" description="Basic and acidic residues" evidence="7">
    <location>
        <begin position="110"/>
        <end position="119"/>
    </location>
</feature>
<feature type="region of interest" description="Disordered" evidence="7">
    <location>
        <begin position="104"/>
        <end position="147"/>
    </location>
</feature>
<proteinExistence type="inferred from homology"/>
<comment type="similarity">
    <text evidence="1 6">Belongs to the bacterial ribosomal protein bS6 family.</text>
</comment>
<protein>
    <recommendedName>
        <fullName evidence="5 6">Small ribosomal subunit protein bS6</fullName>
    </recommendedName>
</protein>
<evidence type="ECO:0000256" key="3">
    <source>
        <dbReference type="ARBA" id="ARBA00023274"/>
    </source>
</evidence>
<gene>
    <name evidence="6 8" type="primary">rpsF</name>
    <name evidence="8" type="ORF">MTBBW1_60067</name>
</gene>
<dbReference type="HAMAP" id="MF_00360">
    <property type="entry name" value="Ribosomal_bS6"/>
    <property type="match status" value="1"/>
</dbReference>
<dbReference type="NCBIfam" id="TIGR00166">
    <property type="entry name" value="S6"/>
    <property type="match status" value="1"/>
</dbReference>